<evidence type="ECO:0000313" key="1">
    <source>
        <dbReference type="EMBL" id="KAL2073381.1"/>
    </source>
</evidence>
<sequence>MLSCKVSDFADLPRKRSPKSGHLNFIHRVSPNKLCSGFNSVIHSSMYEISKIARLLLPGQTPEQYPPLYFEEAQTTQNTS</sequence>
<evidence type="ECO:0000313" key="2">
    <source>
        <dbReference type="Proteomes" id="UP001595075"/>
    </source>
</evidence>
<proteinExistence type="predicted"/>
<protein>
    <submittedName>
        <fullName evidence="1">Uncharacterized protein</fullName>
    </submittedName>
</protein>
<gene>
    <name evidence="1" type="ORF">VTL71DRAFT_10705</name>
</gene>
<reference evidence="1 2" key="1">
    <citation type="journal article" date="2024" name="Commun. Biol.">
        <title>Comparative genomic analysis of thermophilic fungi reveals convergent evolutionary adaptations and gene losses.</title>
        <authorList>
            <person name="Steindorff A.S."/>
            <person name="Aguilar-Pontes M.V."/>
            <person name="Robinson A.J."/>
            <person name="Andreopoulos B."/>
            <person name="LaButti K."/>
            <person name="Kuo A."/>
            <person name="Mondo S."/>
            <person name="Riley R."/>
            <person name="Otillar R."/>
            <person name="Haridas S."/>
            <person name="Lipzen A."/>
            <person name="Grimwood J."/>
            <person name="Schmutz J."/>
            <person name="Clum A."/>
            <person name="Reid I.D."/>
            <person name="Moisan M.C."/>
            <person name="Butler G."/>
            <person name="Nguyen T.T.M."/>
            <person name="Dewar K."/>
            <person name="Conant G."/>
            <person name="Drula E."/>
            <person name="Henrissat B."/>
            <person name="Hansel C."/>
            <person name="Singer S."/>
            <person name="Hutchinson M.I."/>
            <person name="de Vries R.P."/>
            <person name="Natvig D.O."/>
            <person name="Powell A.J."/>
            <person name="Tsang A."/>
            <person name="Grigoriev I.V."/>
        </authorList>
    </citation>
    <scope>NUCLEOTIDE SEQUENCE [LARGE SCALE GENOMIC DNA]</scope>
    <source>
        <strain evidence="1 2">CBS 494.80</strain>
    </source>
</reference>
<comment type="caution">
    <text evidence="1">The sequence shown here is derived from an EMBL/GenBank/DDBJ whole genome shotgun (WGS) entry which is preliminary data.</text>
</comment>
<organism evidence="1 2">
    <name type="scientific">Oculimacula yallundae</name>
    <dbReference type="NCBI Taxonomy" id="86028"/>
    <lineage>
        <taxon>Eukaryota</taxon>
        <taxon>Fungi</taxon>
        <taxon>Dikarya</taxon>
        <taxon>Ascomycota</taxon>
        <taxon>Pezizomycotina</taxon>
        <taxon>Leotiomycetes</taxon>
        <taxon>Helotiales</taxon>
        <taxon>Ploettnerulaceae</taxon>
        <taxon>Oculimacula</taxon>
    </lineage>
</organism>
<accession>A0ABR4CW33</accession>
<keyword evidence="2" id="KW-1185">Reference proteome</keyword>
<dbReference type="Proteomes" id="UP001595075">
    <property type="component" value="Unassembled WGS sequence"/>
</dbReference>
<dbReference type="EMBL" id="JAZHXI010000003">
    <property type="protein sequence ID" value="KAL2073381.1"/>
    <property type="molecule type" value="Genomic_DNA"/>
</dbReference>
<name>A0ABR4CW33_9HELO</name>